<dbReference type="Gene3D" id="3.40.605.10">
    <property type="entry name" value="Aldehyde Dehydrogenase, Chain A, domain 1"/>
    <property type="match status" value="1"/>
</dbReference>
<dbReference type="PROSITE" id="PS00687">
    <property type="entry name" value="ALDEHYDE_DEHYDR_GLU"/>
    <property type="match status" value="1"/>
</dbReference>
<dbReference type="Gene3D" id="3.40.309.10">
    <property type="entry name" value="Aldehyde Dehydrogenase, Chain A, domain 2"/>
    <property type="match status" value="1"/>
</dbReference>
<evidence type="ECO:0000313" key="5">
    <source>
        <dbReference type="EMBL" id="MFD2801106.1"/>
    </source>
</evidence>
<dbReference type="InterPro" id="IPR016163">
    <property type="entry name" value="Ald_DH_C"/>
</dbReference>
<reference evidence="6" key="1">
    <citation type="journal article" date="2019" name="Int. J. Syst. Evol. Microbiol.">
        <title>The Global Catalogue of Microorganisms (GCM) 10K type strain sequencing project: providing services to taxonomists for standard genome sequencing and annotation.</title>
        <authorList>
            <consortium name="The Broad Institute Genomics Platform"/>
            <consortium name="The Broad Institute Genome Sequencing Center for Infectious Disease"/>
            <person name="Wu L."/>
            <person name="Ma J."/>
        </authorList>
    </citation>
    <scope>NUCLEOTIDE SEQUENCE [LARGE SCALE GENOMIC DNA]</scope>
    <source>
        <strain evidence="6">IBRC-M 10906</strain>
    </source>
</reference>
<dbReference type="InterPro" id="IPR015590">
    <property type="entry name" value="Aldehyde_DH_dom"/>
</dbReference>
<sequence length="479" mass="50428">MTANLIGGEWVAARGGRLVERRNPADVRRVVASAPDSAAEDAHDAVTAVAEGYREWARQSPERRAEVLAAAAAVLERDPEKLATELVTEEGKTFAEALGEVRRTPANLRYYASESLRLTGRTYPAASGLVYTARQPVGVVAAITPWNFPLNIPSRKLGPALAAGNGVVFKPSEVTPVLACRLVEALLEAGLPPGAIALVHGGARVGEALTRDDRVAAVTFTGSTAAGRAIHATVGPHRRCQLEMGGKNPVVVLEDADVDRAADLIVRGAFGLSGQACTGTSRVLAHDDVHDTLLERVVARAEALRLGGGLEDGVHMGPLATREQHAKTAEYVDAALADGARLHTGGGPPEDPRLAHGYFFRPTVFSAVSRTSRLAREEVFGPVLAFLRVSSFEDAIEVANGTDYGLSAAIVTRDLGRALAFAEEVGSGLVKVNQPTTGMAMNAPFGGLGASSTQTFKEQAGEVMSHFYTVEKTVYVSNG</sequence>
<dbReference type="SUPFAM" id="SSF53720">
    <property type="entry name" value="ALDH-like"/>
    <property type="match status" value="1"/>
</dbReference>
<dbReference type="Proteomes" id="UP001597478">
    <property type="component" value="Unassembled WGS sequence"/>
</dbReference>
<dbReference type="InterPro" id="IPR016162">
    <property type="entry name" value="Ald_DH_N"/>
</dbReference>
<comment type="caution">
    <text evidence="5">The sequence shown here is derived from an EMBL/GenBank/DDBJ whole genome shotgun (WGS) entry which is preliminary data.</text>
</comment>
<proteinExistence type="inferred from homology"/>
<dbReference type="Pfam" id="PF00171">
    <property type="entry name" value="Aldedh"/>
    <property type="match status" value="1"/>
</dbReference>
<evidence type="ECO:0000256" key="3">
    <source>
        <dbReference type="RuleBase" id="RU003345"/>
    </source>
</evidence>
<feature type="domain" description="Aldehyde dehydrogenase" evidence="4">
    <location>
        <begin position="10"/>
        <end position="474"/>
    </location>
</feature>
<accession>A0ABW5WC62</accession>
<evidence type="ECO:0000256" key="1">
    <source>
        <dbReference type="ARBA" id="ARBA00023002"/>
    </source>
</evidence>
<gene>
    <name evidence="5" type="ORF">ACFS2C_17070</name>
</gene>
<dbReference type="InterPro" id="IPR016161">
    <property type="entry name" value="Ald_DH/histidinol_DH"/>
</dbReference>
<evidence type="ECO:0000259" key="4">
    <source>
        <dbReference type="Pfam" id="PF00171"/>
    </source>
</evidence>
<dbReference type="InterPro" id="IPR016160">
    <property type="entry name" value="Ald_DH_CS_CYS"/>
</dbReference>
<keyword evidence="6" id="KW-1185">Reference proteome</keyword>
<dbReference type="RefSeq" id="WP_377391184.1">
    <property type="nucleotide sequence ID" value="NZ_JBHSAN010000024.1"/>
</dbReference>
<organism evidence="5 6">
    <name type="scientific">Prauserella oleivorans</name>
    <dbReference type="NCBI Taxonomy" id="1478153"/>
    <lineage>
        <taxon>Bacteria</taxon>
        <taxon>Bacillati</taxon>
        <taxon>Actinomycetota</taxon>
        <taxon>Actinomycetes</taxon>
        <taxon>Pseudonocardiales</taxon>
        <taxon>Pseudonocardiaceae</taxon>
        <taxon>Prauserella</taxon>
    </lineage>
</organism>
<protein>
    <submittedName>
        <fullName evidence="5">Aldehyde dehydrogenase family protein</fullName>
    </submittedName>
</protein>
<dbReference type="InterPro" id="IPR029510">
    <property type="entry name" value="Ald_DH_CS_GLU"/>
</dbReference>
<evidence type="ECO:0000313" key="6">
    <source>
        <dbReference type="Proteomes" id="UP001597478"/>
    </source>
</evidence>
<keyword evidence="1 3" id="KW-0560">Oxidoreductase</keyword>
<dbReference type="EMBL" id="JBHUOF010000021">
    <property type="protein sequence ID" value="MFD2801106.1"/>
    <property type="molecule type" value="Genomic_DNA"/>
</dbReference>
<dbReference type="PANTHER" id="PTHR11699">
    <property type="entry name" value="ALDEHYDE DEHYDROGENASE-RELATED"/>
    <property type="match status" value="1"/>
</dbReference>
<name>A0ABW5WC62_9PSEU</name>
<comment type="similarity">
    <text evidence="3">Belongs to the aldehyde dehydrogenase family.</text>
</comment>
<dbReference type="PROSITE" id="PS00070">
    <property type="entry name" value="ALDEHYDE_DEHYDR_CYS"/>
    <property type="match status" value="1"/>
</dbReference>
<feature type="active site" evidence="2">
    <location>
        <position position="243"/>
    </location>
</feature>
<evidence type="ECO:0000256" key="2">
    <source>
        <dbReference type="PROSITE-ProRule" id="PRU10007"/>
    </source>
</evidence>